<protein>
    <recommendedName>
        <fullName evidence="8">DUF676 domain-containing protein</fullName>
    </recommendedName>
</protein>
<dbReference type="OrthoDB" id="7464126at2759"/>
<comment type="similarity">
    <text evidence="4">Belongs to the putative lipase ROG1 family.</text>
</comment>
<dbReference type="EMBL" id="JAGPXC010000003">
    <property type="protein sequence ID" value="KAH6656115.1"/>
    <property type="molecule type" value="Genomic_DNA"/>
</dbReference>
<keyword evidence="6" id="KW-0496">Mitochondrion</keyword>
<evidence type="ECO:0000256" key="4">
    <source>
        <dbReference type="ARBA" id="ARBA00007920"/>
    </source>
</evidence>
<comment type="subcellular location">
    <subcellularLocation>
        <location evidence="2">Endoplasmic reticulum</location>
    </subcellularLocation>
    <subcellularLocation>
        <location evidence="3">Membrane</location>
    </subcellularLocation>
    <subcellularLocation>
        <location evidence="1">Mitochondrion</location>
    </subcellularLocation>
</comment>
<proteinExistence type="inferred from homology"/>
<dbReference type="GO" id="GO:0005739">
    <property type="term" value="C:mitochondrion"/>
    <property type="evidence" value="ECO:0007669"/>
    <property type="project" value="UniProtKB-SubCell"/>
</dbReference>
<dbReference type="Proteomes" id="UP000758603">
    <property type="component" value="Unassembled WGS sequence"/>
</dbReference>
<evidence type="ECO:0000256" key="2">
    <source>
        <dbReference type="ARBA" id="ARBA00004240"/>
    </source>
</evidence>
<organism evidence="9 10">
    <name type="scientific">Truncatella angustata</name>
    <dbReference type="NCBI Taxonomy" id="152316"/>
    <lineage>
        <taxon>Eukaryota</taxon>
        <taxon>Fungi</taxon>
        <taxon>Dikarya</taxon>
        <taxon>Ascomycota</taxon>
        <taxon>Pezizomycotina</taxon>
        <taxon>Sordariomycetes</taxon>
        <taxon>Xylariomycetidae</taxon>
        <taxon>Amphisphaeriales</taxon>
        <taxon>Sporocadaceae</taxon>
        <taxon>Truncatella</taxon>
    </lineage>
</organism>
<evidence type="ECO:0000313" key="9">
    <source>
        <dbReference type="EMBL" id="KAH6656115.1"/>
    </source>
</evidence>
<keyword evidence="10" id="KW-1185">Reference proteome</keyword>
<evidence type="ECO:0000256" key="5">
    <source>
        <dbReference type="ARBA" id="ARBA00022824"/>
    </source>
</evidence>
<evidence type="ECO:0000256" key="3">
    <source>
        <dbReference type="ARBA" id="ARBA00004370"/>
    </source>
</evidence>
<sequence>MTHFPSPLHNNKRNVLPFPDGIKVWHDCPDAKIDICFVHGITGNRDTTWTAPGRAIAWPPDFLPAKLPEARLLTFGYDAYIVQKTVASSNRLVDHAANLLNDLTNERSSPDASRRRIIFVAHSLGGLVCKEAILQSRNNPEVHLRRVFDSVIGIAFMGTPHKGSWMADWSKIPASALGLVKSVNKSLLEILETDDQLLESIQSRFWSMVRELRENKLSLPVTLEGYAAISIHANHSNMVKFGSEEETGFKRLLGDLTRWDKHARPVLNDQQNVS</sequence>
<dbReference type="GeneID" id="70137690"/>
<evidence type="ECO:0000259" key="8">
    <source>
        <dbReference type="Pfam" id="PF05057"/>
    </source>
</evidence>
<dbReference type="RefSeq" id="XP_045960380.1">
    <property type="nucleotide sequence ID" value="XM_046108799.1"/>
</dbReference>
<name>A0A9P8UPV0_9PEZI</name>
<reference evidence="9" key="1">
    <citation type="journal article" date="2021" name="Nat. Commun.">
        <title>Genetic determinants of endophytism in the Arabidopsis root mycobiome.</title>
        <authorList>
            <person name="Mesny F."/>
            <person name="Miyauchi S."/>
            <person name="Thiergart T."/>
            <person name="Pickel B."/>
            <person name="Atanasova L."/>
            <person name="Karlsson M."/>
            <person name="Huettel B."/>
            <person name="Barry K.W."/>
            <person name="Haridas S."/>
            <person name="Chen C."/>
            <person name="Bauer D."/>
            <person name="Andreopoulos W."/>
            <person name="Pangilinan J."/>
            <person name="LaButti K."/>
            <person name="Riley R."/>
            <person name="Lipzen A."/>
            <person name="Clum A."/>
            <person name="Drula E."/>
            <person name="Henrissat B."/>
            <person name="Kohler A."/>
            <person name="Grigoriev I.V."/>
            <person name="Martin F.M."/>
            <person name="Hacquard S."/>
        </authorList>
    </citation>
    <scope>NUCLEOTIDE SEQUENCE</scope>
    <source>
        <strain evidence="9">MPI-SDFR-AT-0073</strain>
    </source>
</reference>
<dbReference type="Pfam" id="PF05057">
    <property type="entry name" value="DUF676"/>
    <property type="match status" value="1"/>
</dbReference>
<dbReference type="AlphaFoldDB" id="A0A9P8UPV0"/>
<dbReference type="GO" id="GO:0016020">
    <property type="term" value="C:membrane"/>
    <property type="evidence" value="ECO:0007669"/>
    <property type="project" value="UniProtKB-SubCell"/>
</dbReference>
<keyword evidence="5" id="KW-0256">Endoplasmic reticulum</keyword>
<dbReference type="InterPro" id="IPR052374">
    <property type="entry name" value="SERAC1"/>
</dbReference>
<feature type="domain" description="DUF676" evidence="8">
    <location>
        <begin position="37"/>
        <end position="194"/>
    </location>
</feature>
<dbReference type="Gene3D" id="3.40.50.1820">
    <property type="entry name" value="alpha/beta hydrolase"/>
    <property type="match status" value="1"/>
</dbReference>
<dbReference type="PANTHER" id="PTHR48182">
    <property type="entry name" value="PROTEIN SERAC1"/>
    <property type="match status" value="1"/>
</dbReference>
<dbReference type="SUPFAM" id="SSF53474">
    <property type="entry name" value="alpha/beta-Hydrolases"/>
    <property type="match status" value="1"/>
</dbReference>
<evidence type="ECO:0000256" key="7">
    <source>
        <dbReference type="ARBA" id="ARBA00023136"/>
    </source>
</evidence>
<comment type="caution">
    <text evidence="9">The sequence shown here is derived from an EMBL/GenBank/DDBJ whole genome shotgun (WGS) entry which is preliminary data.</text>
</comment>
<accession>A0A9P8UPV0</accession>
<dbReference type="GO" id="GO:0005783">
    <property type="term" value="C:endoplasmic reticulum"/>
    <property type="evidence" value="ECO:0007669"/>
    <property type="project" value="UniProtKB-SubCell"/>
</dbReference>
<evidence type="ECO:0000313" key="10">
    <source>
        <dbReference type="Proteomes" id="UP000758603"/>
    </source>
</evidence>
<dbReference type="PANTHER" id="PTHR48182:SF2">
    <property type="entry name" value="PROTEIN SERAC1"/>
    <property type="match status" value="1"/>
</dbReference>
<dbReference type="InterPro" id="IPR007751">
    <property type="entry name" value="DUF676_lipase-like"/>
</dbReference>
<dbReference type="InterPro" id="IPR029058">
    <property type="entry name" value="AB_hydrolase_fold"/>
</dbReference>
<evidence type="ECO:0000256" key="6">
    <source>
        <dbReference type="ARBA" id="ARBA00023128"/>
    </source>
</evidence>
<gene>
    <name evidence="9" type="ORF">BKA67DRAFT_676176</name>
</gene>
<evidence type="ECO:0000256" key="1">
    <source>
        <dbReference type="ARBA" id="ARBA00004173"/>
    </source>
</evidence>
<keyword evidence="7" id="KW-0472">Membrane</keyword>